<gene>
    <name evidence="2" type="ORF">COT42_00720</name>
</gene>
<dbReference type="SUPFAM" id="SSF46785">
    <property type="entry name" value="Winged helix' DNA-binding domain"/>
    <property type="match status" value="1"/>
</dbReference>
<reference evidence="2 3" key="1">
    <citation type="submission" date="2017-09" db="EMBL/GenBank/DDBJ databases">
        <title>Depth-based differentiation of microbial function through sediment-hosted aquifers and enrichment of novel symbionts in the deep terrestrial subsurface.</title>
        <authorList>
            <person name="Probst A.J."/>
            <person name="Ladd B."/>
            <person name="Jarett J.K."/>
            <person name="Geller-Mcgrath D.E."/>
            <person name="Sieber C.M."/>
            <person name="Emerson J.B."/>
            <person name="Anantharaman K."/>
            <person name="Thomas B.C."/>
            <person name="Malmstrom R."/>
            <person name="Stieglmeier M."/>
            <person name="Klingl A."/>
            <person name="Woyke T."/>
            <person name="Ryan C.M."/>
            <person name="Banfield J.F."/>
        </authorList>
    </citation>
    <scope>NUCLEOTIDE SEQUENCE [LARGE SCALE GENOMIC DNA]</scope>
    <source>
        <strain evidence="2">CG08_land_8_20_14_0_20_45_16</strain>
    </source>
</reference>
<evidence type="ECO:0000313" key="2">
    <source>
        <dbReference type="EMBL" id="PIS31624.1"/>
    </source>
</evidence>
<dbReference type="EMBL" id="PEYM01000007">
    <property type="protein sequence ID" value="PIS31624.1"/>
    <property type="molecule type" value="Genomic_DNA"/>
</dbReference>
<dbReference type="GO" id="GO:0003700">
    <property type="term" value="F:DNA-binding transcription factor activity"/>
    <property type="evidence" value="ECO:0007669"/>
    <property type="project" value="InterPro"/>
</dbReference>
<evidence type="ECO:0000259" key="1">
    <source>
        <dbReference type="PROSITE" id="PS50987"/>
    </source>
</evidence>
<dbReference type="Gene3D" id="1.10.10.10">
    <property type="entry name" value="Winged helix-like DNA-binding domain superfamily/Winged helix DNA-binding domain"/>
    <property type="match status" value="1"/>
</dbReference>
<evidence type="ECO:0000313" key="3">
    <source>
        <dbReference type="Proteomes" id="UP000231343"/>
    </source>
</evidence>
<feature type="domain" description="HTH arsR-type" evidence="1">
    <location>
        <begin position="1"/>
        <end position="91"/>
    </location>
</feature>
<protein>
    <recommendedName>
        <fullName evidence="1">HTH arsR-type domain-containing protein</fullName>
    </recommendedName>
</protein>
<dbReference type="PROSITE" id="PS50987">
    <property type="entry name" value="HTH_ARSR_2"/>
    <property type="match status" value="1"/>
</dbReference>
<accession>A0A2H0Y2C5</accession>
<dbReference type="InterPro" id="IPR036388">
    <property type="entry name" value="WH-like_DNA-bd_sf"/>
</dbReference>
<dbReference type="InterPro" id="IPR036390">
    <property type="entry name" value="WH_DNA-bd_sf"/>
</dbReference>
<dbReference type="InterPro" id="IPR001845">
    <property type="entry name" value="HTH_ArsR_DNA-bd_dom"/>
</dbReference>
<dbReference type="CDD" id="cd00090">
    <property type="entry name" value="HTH_ARSR"/>
    <property type="match status" value="1"/>
</dbReference>
<dbReference type="AlphaFoldDB" id="A0A2H0Y2C5"/>
<proteinExistence type="predicted"/>
<sequence>MLEQLLGNKTKEKILLALFSRGTSYARELNALFNVSLSPIQGQLKGLENSGILVSQKKGKIREYTFNPRYPFLKELKALLAKALDFIPEKEKQAYYTPRLRPRRSGKPL</sequence>
<organism evidence="2 3">
    <name type="scientific">Candidatus Saganbacteria bacterium CG08_land_8_20_14_0_20_45_16</name>
    <dbReference type="NCBI Taxonomy" id="2014293"/>
    <lineage>
        <taxon>Bacteria</taxon>
        <taxon>Bacillati</taxon>
        <taxon>Saganbacteria</taxon>
    </lineage>
</organism>
<name>A0A2H0Y2C5_UNCSA</name>
<dbReference type="Proteomes" id="UP000231343">
    <property type="component" value="Unassembled WGS sequence"/>
</dbReference>
<comment type="caution">
    <text evidence="2">The sequence shown here is derived from an EMBL/GenBank/DDBJ whole genome shotgun (WGS) entry which is preliminary data.</text>
</comment>
<dbReference type="InterPro" id="IPR011991">
    <property type="entry name" value="ArsR-like_HTH"/>
</dbReference>